<comment type="caution">
    <text evidence="2">The sequence shown here is derived from an EMBL/GenBank/DDBJ whole genome shotgun (WGS) entry which is preliminary data.</text>
</comment>
<gene>
    <name evidence="2" type="ORF">C1SCF055_LOCUS43380</name>
</gene>
<evidence type="ECO:0000313" key="2">
    <source>
        <dbReference type="EMBL" id="CAI4018845.1"/>
    </source>
</evidence>
<keyword evidence="1" id="KW-0812">Transmembrane</keyword>
<organism evidence="2">
    <name type="scientific">Cladocopium goreaui</name>
    <dbReference type="NCBI Taxonomy" id="2562237"/>
    <lineage>
        <taxon>Eukaryota</taxon>
        <taxon>Sar</taxon>
        <taxon>Alveolata</taxon>
        <taxon>Dinophyceae</taxon>
        <taxon>Suessiales</taxon>
        <taxon>Symbiodiniaceae</taxon>
        <taxon>Cladocopium</taxon>
    </lineage>
</organism>
<dbReference type="EMBL" id="CAMXCT010006717">
    <property type="protein sequence ID" value="CAI4018845.1"/>
    <property type="molecule type" value="Genomic_DNA"/>
</dbReference>
<name>A0A9P1GQ55_9DINO</name>
<keyword evidence="1" id="KW-1133">Transmembrane helix</keyword>
<dbReference type="EMBL" id="CAMXCT020006717">
    <property type="protein sequence ID" value="CAL1172220.1"/>
    <property type="molecule type" value="Genomic_DNA"/>
</dbReference>
<feature type="transmembrane region" description="Helical" evidence="1">
    <location>
        <begin position="6"/>
        <end position="25"/>
    </location>
</feature>
<dbReference type="OrthoDB" id="444684at2759"/>
<sequence>MACRYMLAMGISLDFIYLVLMASWMEDRYHMPWASHQPLDVIDYFAGSARIAKIGTIQGYTCRAYDCLYDTPPCGESTHSQLPRRSAFDFCGEAGFWLAILMVLQGKSPGMLACLGPVCSSWSIVNRATSQRDELTPLGNTRNTKVIQGNRMIARTALLALLAALLGGYFVIENPASSFICWHPDLVWMIGAMRRAGIKVYKVVFYMKDFGSSTPKRTMLLTNAGAVRRLSKVKGRSKAKPGKSLCRKYLDKKGQRAFQGTPALKKVPVFQVNFVISYSKVLPGEPKPQKVLVLYTKT</sequence>
<evidence type="ECO:0000256" key="1">
    <source>
        <dbReference type="SAM" id="Phobius"/>
    </source>
</evidence>
<evidence type="ECO:0000313" key="3">
    <source>
        <dbReference type="EMBL" id="CAL4806157.1"/>
    </source>
</evidence>
<keyword evidence="1" id="KW-0472">Membrane</keyword>
<feature type="transmembrane region" description="Helical" evidence="1">
    <location>
        <begin position="152"/>
        <end position="172"/>
    </location>
</feature>
<dbReference type="EMBL" id="CAMXCT030006717">
    <property type="protein sequence ID" value="CAL4806157.1"/>
    <property type="molecule type" value="Genomic_DNA"/>
</dbReference>
<proteinExistence type="predicted"/>
<reference evidence="2" key="1">
    <citation type="submission" date="2022-10" db="EMBL/GenBank/DDBJ databases">
        <authorList>
            <person name="Chen Y."/>
            <person name="Dougan E. K."/>
            <person name="Chan C."/>
            <person name="Rhodes N."/>
            <person name="Thang M."/>
        </authorList>
    </citation>
    <scope>NUCLEOTIDE SEQUENCE</scope>
</reference>
<accession>A0A9P1GQ55</accession>
<dbReference type="Proteomes" id="UP001152797">
    <property type="component" value="Unassembled WGS sequence"/>
</dbReference>
<evidence type="ECO:0000313" key="4">
    <source>
        <dbReference type="Proteomes" id="UP001152797"/>
    </source>
</evidence>
<protein>
    <submittedName>
        <fullName evidence="2">Uncharacterized protein</fullName>
    </submittedName>
</protein>
<reference evidence="3 4" key="2">
    <citation type="submission" date="2024-05" db="EMBL/GenBank/DDBJ databases">
        <authorList>
            <person name="Chen Y."/>
            <person name="Shah S."/>
            <person name="Dougan E. K."/>
            <person name="Thang M."/>
            <person name="Chan C."/>
        </authorList>
    </citation>
    <scope>NUCLEOTIDE SEQUENCE [LARGE SCALE GENOMIC DNA]</scope>
</reference>
<keyword evidence="4" id="KW-1185">Reference proteome</keyword>
<dbReference type="AlphaFoldDB" id="A0A9P1GQ55"/>